<dbReference type="Gene3D" id="3.40.605.10">
    <property type="entry name" value="Aldehyde Dehydrogenase, Chain A, domain 1"/>
    <property type="match status" value="1"/>
</dbReference>
<sequence length="354" mass="40846">MRLETRIKAFTAVGNFLKEHITQFSEENNNESALTPEHKKLAEAIEVSLQHNGWFTKENIYFALNQWSQALTKEKLENWTAAYTFPTSQKTVAIIMAGNIPLVGFHDFLSVLLSGNKALVKMSSNDKFLLPALAEILIKYNKDFENLIAFEKEQLKNFDAVIATGSNNTARYFDYYFRKKPAIIRKNRNAVAILTGKETTQQLKALAEDIFRYYGLGCRNVSKLFVPKNYDFSVFFEAIYDWHPIINHHKYANNYDYNKAVYLMSNIKLLDNNFLVLKEDTSYSSPIACLFYEYYNNEEELSVKLKNDEKKLQCIVSSSSKHVDFGESQHPALTDYADGVDTLHFLSNLRYEKA</sequence>
<dbReference type="Proteomes" id="UP000317169">
    <property type="component" value="Unassembled WGS sequence"/>
</dbReference>
<evidence type="ECO:0000256" key="4">
    <source>
        <dbReference type="ARBA" id="ARBA00013020"/>
    </source>
</evidence>
<proteinExistence type="inferred from homology"/>
<dbReference type="InterPro" id="IPR016161">
    <property type="entry name" value="Ald_DH/histidinol_DH"/>
</dbReference>
<name>A0A507ZT64_9FLAO</name>
<comment type="similarity">
    <text evidence="3">Belongs to the LuxC family.</text>
</comment>
<comment type="pathway">
    <text evidence="2">Lipid metabolism; fatty acid reduction for biolumincescence.</text>
</comment>
<comment type="catalytic activity">
    <reaction evidence="8">
        <text>a long-chain fatty aldehyde + NADP(+) + CoA = a long-chain fatty acyl-CoA + NADPH + H(+)</text>
        <dbReference type="Rhea" id="RHEA:15437"/>
        <dbReference type="ChEBI" id="CHEBI:15378"/>
        <dbReference type="ChEBI" id="CHEBI:17176"/>
        <dbReference type="ChEBI" id="CHEBI:57287"/>
        <dbReference type="ChEBI" id="CHEBI:57783"/>
        <dbReference type="ChEBI" id="CHEBI:58349"/>
        <dbReference type="ChEBI" id="CHEBI:83139"/>
        <dbReference type="EC" id="1.2.1.50"/>
    </reaction>
</comment>
<evidence type="ECO:0000256" key="5">
    <source>
        <dbReference type="ARBA" id="ARBA00022857"/>
    </source>
</evidence>
<keyword evidence="5" id="KW-0521">NADP</keyword>
<dbReference type="EC" id="1.2.1.50" evidence="4"/>
<comment type="caution">
    <text evidence="9">The sequence shown here is derived from an EMBL/GenBank/DDBJ whole genome shotgun (WGS) entry which is preliminary data.</text>
</comment>
<dbReference type="InterPro" id="IPR008670">
    <property type="entry name" value="CoA_reduct_LuxC"/>
</dbReference>
<evidence type="ECO:0000256" key="6">
    <source>
        <dbReference type="ARBA" id="ARBA00023002"/>
    </source>
</evidence>
<evidence type="ECO:0000256" key="2">
    <source>
        <dbReference type="ARBA" id="ARBA00004908"/>
    </source>
</evidence>
<accession>A0A507ZT64</accession>
<evidence type="ECO:0000256" key="8">
    <source>
        <dbReference type="ARBA" id="ARBA00049412"/>
    </source>
</evidence>
<comment type="function">
    <text evidence="1">LuxC is the fatty acid reductase enzyme responsible for synthesis of the aldehyde substrate for the luminescent reaction catalyzed by luciferase.</text>
</comment>
<dbReference type="EMBL" id="VIAR01000002">
    <property type="protein sequence ID" value="TQD40167.1"/>
    <property type="molecule type" value="Genomic_DNA"/>
</dbReference>
<dbReference type="OrthoDB" id="1522941at2"/>
<organism evidence="9 10">
    <name type="scientific">Haloflavibacter putidus</name>
    <dbReference type="NCBI Taxonomy" id="2576776"/>
    <lineage>
        <taxon>Bacteria</taxon>
        <taxon>Pseudomonadati</taxon>
        <taxon>Bacteroidota</taxon>
        <taxon>Flavobacteriia</taxon>
        <taxon>Flavobacteriales</taxon>
        <taxon>Flavobacteriaceae</taxon>
        <taxon>Haloflavibacter</taxon>
    </lineage>
</organism>
<keyword evidence="7" id="KW-0455">Luminescence</keyword>
<evidence type="ECO:0000256" key="1">
    <source>
        <dbReference type="ARBA" id="ARBA00003277"/>
    </source>
</evidence>
<evidence type="ECO:0000256" key="7">
    <source>
        <dbReference type="ARBA" id="ARBA00023223"/>
    </source>
</evidence>
<dbReference type="UniPathway" id="UPA00569"/>
<dbReference type="GO" id="GO:0003995">
    <property type="term" value="F:acyl-CoA dehydrogenase activity"/>
    <property type="evidence" value="ECO:0007669"/>
    <property type="project" value="InterPro"/>
</dbReference>
<keyword evidence="10" id="KW-1185">Reference proteome</keyword>
<evidence type="ECO:0000313" key="10">
    <source>
        <dbReference type="Proteomes" id="UP000317169"/>
    </source>
</evidence>
<reference evidence="9 10" key="1">
    <citation type="submission" date="2019-06" db="EMBL/GenBank/DDBJ databases">
        <title>Flavibacter putida gen. nov., sp. nov., a novel marine bacterium of the family Flavobacteriaceae isolated from coastal seawater.</title>
        <authorList>
            <person name="Feng X."/>
        </authorList>
    </citation>
    <scope>NUCLEOTIDE SEQUENCE [LARGE SCALE GENOMIC DNA]</scope>
    <source>
        <strain evidence="9 10">PLHSN227</strain>
    </source>
</reference>
<gene>
    <name evidence="9" type="ORF">FKR84_02925</name>
</gene>
<dbReference type="RefSeq" id="WP_141420697.1">
    <property type="nucleotide sequence ID" value="NZ_VIAR01000002.1"/>
</dbReference>
<dbReference type="GO" id="GO:0008218">
    <property type="term" value="P:bioluminescence"/>
    <property type="evidence" value="ECO:0007669"/>
    <property type="project" value="UniProtKB-KW"/>
</dbReference>
<keyword evidence="6" id="KW-0560">Oxidoreductase</keyword>
<evidence type="ECO:0000256" key="3">
    <source>
        <dbReference type="ARBA" id="ARBA00010915"/>
    </source>
</evidence>
<dbReference type="InterPro" id="IPR016162">
    <property type="entry name" value="Ald_DH_N"/>
</dbReference>
<evidence type="ECO:0000313" key="9">
    <source>
        <dbReference type="EMBL" id="TQD40167.1"/>
    </source>
</evidence>
<dbReference type="SUPFAM" id="SSF53720">
    <property type="entry name" value="ALDH-like"/>
    <property type="match status" value="1"/>
</dbReference>
<dbReference type="AlphaFoldDB" id="A0A507ZT64"/>
<protein>
    <recommendedName>
        <fullName evidence="4">long-chain-fatty-acyl-CoA reductase</fullName>
        <ecNumber evidence="4">1.2.1.50</ecNumber>
    </recommendedName>
</protein>
<dbReference type="GO" id="GO:0050062">
    <property type="term" value="F:long-chain-fatty-acyl-CoA reductase activity"/>
    <property type="evidence" value="ECO:0007669"/>
    <property type="project" value="UniProtKB-EC"/>
</dbReference>
<dbReference type="Pfam" id="PF05893">
    <property type="entry name" value="LuxC"/>
    <property type="match status" value="1"/>
</dbReference>